<evidence type="ECO:0000313" key="1">
    <source>
        <dbReference type="EMBL" id="GAK49581.1"/>
    </source>
</evidence>
<accession>A0A0S6VQQ9</accession>
<keyword evidence="2" id="KW-1185">Reference proteome</keyword>
<dbReference type="STRING" id="1499966.U14_00804"/>
<name>A0A0S6VQQ9_9BACT</name>
<sequence length="52" mass="6155">MNQEWSEWLNTAHSIVLAIPEQHELPIIAIWRNSTPGCFRSPFYLFMTFCVE</sequence>
<protein>
    <submittedName>
        <fullName evidence="1">Uncharacterized protein</fullName>
    </submittedName>
</protein>
<dbReference type="AlphaFoldDB" id="A0A0S6VQQ9"/>
<organism evidence="1">
    <name type="scientific">Candidatus Moduliflexus flocculans</name>
    <dbReference type="NCBI Taxonomy" id="1499966"/>
    <lineage>
        <taxon>Bacteria</taxon>
        <taxon>Candidatus Moduliflexota</taxon>
        <taxon>Candidatus Moduliflexia</taxon>
        <taxon>Candidatus Moduliflexales</taxon>
        <taxon>Candidatus Moduliflexaceae</taxon>
    </lineage>
</organism>
<proteinExistence type="predicted"/>
<dbReference type="Proteomes" id="UP000030700">
    <property type="component" value="Unassembled WGS sequence"/>
</dbReference>
<dbReference type="EMBL" id="DF820455">
    <property type="protein sequence ID" value="GAK49581.1"/>
    <property type="molecule type" value="Genomic_DNA"/>
</dbReference>
<reference evidence="1" key="1">
    <citation type="journal article" date="2015" name="PeerJ">
        <title>First genomic representation of candidate bacterial phylum KSB3 points to enhanced environmental sensing as a trigger of wastewater bulking.</title>
        <authorList>
            <person name="Sekiguchi Y."/>
            <person name="Ohashi A."/>
            <person name="Parks D.H."/>
            <person name="Yamauchi T."/>
            <person name="Tyson G.W."/>
            <person name="Hugenholtz P."/>
        </authorList>
    </citation>
    <scope>NUCLEOTIDE SEQUENCE [LARGE SCALE GENOMIC DNA]</scope>
</reference>
<gene>
    <name evidence="1" type="ORF">U14_00804</name>
</gene>
<evidence type="ECO:0000313" key="2">
    <source>
        <dbReference type="Proteomes" id="UP000030700"/>
    </source>
</evidence>
<dbReference type="HOGENOM" id="CLU_3077088_0_0_0"/>